<dbReference type="PROSITE" id="PS50173">
    <property type="entry name" value="UMUC"/>
    <property type="match status" value="1"/>
</dbReference>
<name>A0A1H9R5N5_9FIRM</name>
<organism evidence="7 8">
    <name type="scientific">Lachnobacterium bovis</name>
    <dbReference type="NCBI Taxonomy" id="140626"/>
    <lineage>
        <taxon>Bacteria</taxon>
        <taxon>Bacillati</taxon>
        <taxon>Bacillota</taxon>
        <taxon>Clostridia</taxon>
        <taxon>Lachnospirales</taxon>
        <taxon>Lachnospiraceae</taxon>
        <taxon>Lachnobacterium</taxon>
    </lineage>
</organism>
<dbReference type="GO" id="GO:0009432">
    <property type="term" value="P:SOS response"/>
    <property type="evidence" value="ECO:0007669"/>
    <property type="project" value="TreeGrafter"/>
</dbReference>
<dbReference type="InterPro" id="IPR043128">
    <property type="entry name" value="Rev_trsase/Diguanyl_cyclase"/>
</dbReference>
<dbReference type="GO" id="GO:0003887">
    <property type="term" value="F:DNA-directed DNA polymerase activity"/>
    <property type="evidence" value="ECO:0007669"/>
    <property type="project" value="UniProtKB-KW"/>
</dbReference>
<keyword evidence="5" id="KW-0808">Transferase</keyword>
<dbReference type="AlphaFoldDB" id="A0A1H9R5N5"/>
<dbReference type="GO" id="GO:0042276">
    <property type="term" value="P:error-prone translesion synthesis"/>
    <property type="evidence" value="ECO:0007669"/>
    <property type="project" value="TreeGrafter"/>
</dbReference>
<dbReference type="RefSeq" id="WP_074730449.1">
    <property type="nucleotide sequence ID" value="NZ_FOGW01000007.1"/>
</dbReference>
<evidence type="ECO:0000256" key="1">
    <source>
        <dbReference type="ARBA" id="ARBA00010945"/>
    </source>
</evidence>
<dbReference type="InterPro" id="IPR050116">
    <property type="entry name" value="DNA_polymerase-Y"/>
</dbReference>
<evidence type="ECO:0000256" key="3">
    <source>
        <dbReference type="ARBA" id="ARBA00022695"/>
    </source>
</evidence>
<keyword evidence="8" id="KW-1185">Reference proteome</keyword>
<accession>A0A1H9R5N5</accession>
<dbReference type="EMBL" id="FOGW01000007">
    <property type="protein sequence ID" value="SER68042.1"/>
    <property type="molecule type" value="Genomic_DNA"/>
</dbReference>
<dbReference type="Gene3D" id="3.30.70.270">
    <property type="match status" value="1"/>
</dbReference>
<keyword evidence="2" id="KW-0515">Mutator protein</keyword>
<dbReference type="PANTHER" id="PTHR11076:SF35">
    <property type="entry name" value="DNA REPAIR PROTEIN HOMOLOG YOBH"/>
    <property type="match status" value="1"/>
</dbReference>
<evidence type="ECO:0000313" key="7">
    <source>
        <dbReference type="EMBL" id="SER68042.1"/>
    </source>
</evidence>
<keyword evidence="5" id="KW-0239">DNA-directed DNA polymerase</keyword>
<dbReference type="SUPFAM" id="SSF56672">
    <property type="entry name" value="DNA/RNA polymerases"/>
    <property type="match status" value="1"/>
</dbReference>
<dbReference type="GO" id="GO:0006281">
    <property type="term" value="P:DNA repair"/>
    <property type="evidence" value="ECO:0007669"/>
    <property type="project" value="InterPro"/>
</dbReference>
<proteinExistence type="inferred from homology"/>
<evidence type="ECO:0000259" key="6">
    <source>
        <dbReference type="PROSITE" id="PS50173"/>
    </source>
</evidence>
<evidence type="ECO:0000313" key="8">
    <source>
        <dbReference type="Proteomes" id="UP000182471"/>
    </source>
</evidence>
<dbReference type="Proteomes" id="UP000182471">
    <property type="component" value="Unassembled WGS sequence"/>
</dbReference>
<evidence type="ECO:0000256" key="4">
    <source>
        <dbReference type="ARBA" id="ARBA00022763"/>
    </source>
</evidence>
<feature type="domain" description="UmuC" evidence="6">
    <location>
        <begin position="11"/>
        <end position="216"/>
    </location>
</feature>
<dbReference type="InterPro" id="IPR017961">
    <property type="entry name" value="DNA_pol_Y-fam_little_finger"/>
</dbReference>
<dbReference type="Gene3D" id="1.10.150.20">
    <property type="entry name" value="5' to 3' exonuclease, C-terminal subdomain"/>
    <property type="match status" value="1"/>
</dbReference>
<keyword evidence="3" id="KW-0548">Nucleotidyltransferase</keyword>
<sequence>MIIHNYNSKIYIAIDLKSFYASVECIERGLDPLKAKLVVADASRTDKTICLAVSPALKTYGIPGRARLFEVNQKVEEIYKMTNQKVEFIIAPPQMAKYIETSCEIYKVYLKYISPQDIHVYSIDEVFLDVTNYFNIYKMSPEELATKIVNDVYETTGITATAGIGSNLYLCKIAMDIMAKHAKENDKGVRIARLDEISYRKQLWNHKPLTDFWRIGRGTVKRLAKLGIFTMGDLAKMSLVNEDVLFKEFGVDAEILIDHAWGYETCTMEDIKNYKTKSNSLSSGQVLSQPYTFFQARTVLKEMVDAMTNELLLKKIATNSVTITIGYDRINIDNEEYNGSVVLDHYGRVVPKPMHKTARLSEYTNSNSKIKKAVVDLYDAEVDKSLYVRRITLNANDIKKQNYEQLSLFEDYVKTEKEANIEKAALEIKKRFGKNMILKGTAFEEGATSRERNNQIGGHKA</sequence>
<evidence type="ECO:0000256" key="5">
    <source>
        <dbReference type="ARBA" id="ARBA00022932"/>
    </source>
</evidence>
<gene>
    <name evidence="7" type="ORF">SAMN02910429_00782</name>
</gene>
<dbReference type="InterPro" id="IPR001126">
    <property type="entry name" value="UmuC"/>
</dbReference>
<dbReference type="Gene3D" id="3.40.1170.60">
    <property type="match status" value="1"/>
</dbReference>
<dbReference type="PANTHER" id="PTHR11076">
    <property type="entry name" value="DNA REPAIR POLYMERASE UMUC / TRANSFERASE FAMILY MEMBER"/>
    <property type="match status" value="1"/>
</dbReference>
<protein>
    <submittedName>
        <fullName evidence="7">DNA polymerase V</fullName>
    </submittedName>
</protein>
<reference evidence="8" key="1">
    <citation type="submission" date="2016-10" db="EMBL/GenBank/DDBJ databases">
        <authorList>
            <person name="Varghese N."/>
            <person name="Submissions S."/>
        </authorList>
    </citation>
    <scope>NUCLEOTIDE SEQUENCE [LARGE SCALE GENOMIC DNA]</scope>
    <source>
        <strain evidence="8">S1b</strain>
    </source>
</reference>
<comment type="similarity">
    <text evidence="1">Belongs to the DNA polymerase type-Y family.</text>
</comment>
<dbReference type="GO" id="GO:0005829">
    <property type="term" value="C:cytosol"/>
    <property type="evidence" value="ECO:0007669"/>
    <property type="project" value="TreeGrafter"/>
</dbReference>
<dbReference type="Pfam" id="PF11799">
    <property type="entry name" value="IMS_C"/>
    <property type="match status" value="1"/>
</dbReference>
<dbReference type="InterPro" id="IPR043502">
    <property type="entry name" value="DNA/RNA_pol_sf"/>
</dbReference>
<dbReference type="GO" id="GO:0003684">
    <property type="term" value="F:damaged DNA binding"/>
    <property type="evidence" value="ECO:0007669"/>
    <property type="project" value="InterPro"/>
</dbReference>
<dbReference type="Pfam" id="PF00817">
    <property type="entry name" value="IMS"/>
    <property type="match status" value="1"/>
</dbReference>
<keyword evidence="4" id="KW-0227">DNA damage</keyword>
<evidence type="ECO:0000256" key="2">
    <source>
        <dbReference type="ARBA" id="ARBA00022457"/>
    </source>
</evidence>